<dbReference type="OrthoDB" id="7169664at2"/>
<reference evidence="2 3" key="1">
    <citation type="submission" date="2019-12" db="EMBL/GenBank/DDBJ databases">
        <authorList>
            <person name="Yuan C.-G."/>
        </authorList>
    </citation>
    <scope>NUCLEOTIDE SEQUENCE [LARGE SCALE GENOMIC DNA]</scope>
    <source>
        <strain evidence="2 3">KCTC 23863</strain>
    </source>
</reference>
<proteinExistence type="predicted"/>
<keyword evidence="3" id="KW-1185">Reference proteome</keyword>
<sequence length="349" mass="37468">MAEAIPAESKHHSRFWLYTPFVLLLLVAIAWSVAWFVIRNRTAEALDAWLAAEARDGRQWTCPDRTIAGYPFRVEIVCNALELKQGAVTASFGRTEAIAQVYQPRLVIAEIGGPLRVTDGQVTVQGRWDLLQASIHASRTGLQRLSIAASAPAFTVTGLLPQEIATSGQHLELHLRPNPTRASDQAYDAALSVTKATIPMLDALIGGTEPTDLDADVTATQTAGFRGRPLAEELERWRSAGGMLDVRMLSVTKGPRRLEAKGTLALDEEHRPAGRLSMAAAGLDGLIGKITGSRTGGALLGALLGQNPRANDKGTGQPQLSPLPPLTLDNGFLALGPFVIPNVRLQPLY</sequence>
<evidence type="ECO:0000313" key="2">
    <source>
        <dbReference type="EMBL" id="MXQ11312.1"/>
    </source>
</evidence>
<dbReference type="InterPro" id="IPR018666">
    <property type="entry name" value="DUF2125"/>
</dbReference>
<dbReference type="Proteomes" id="UP000436483">
    <property type="component" value="Unassembled WGS sequence"/>
</dbReference>
<reference evidence="2 3" key="2">
    <citation type="submission" date="2020-01" db="EMBL/GenBank/DDBJ databases">
        <title>Microvirga sp. nov., an arsenate reduction bacterium isolated from Tibet hotspring sediments.</title>
        <authorList>
            <person name="Xian W.-D."/>
            <person name="Li W.-J."/>
        </authorList>
    </citation>
    <scope>NUCLEOTIDE SEQUENCE [LARGE SCALE GENOMIC DNA]</scope>
    <source>
        <strain evidence="2 3">KCTC 23863</strain>
    </source>
</reference>
<evidence type="ECO:0000256" key="1">
    <source>
        <dbReference type="SAM" id="Phobius"/>
    </source>
</evidence>
<evidence type="ECO:0000313" key="3">
    <source>
        <dbReference type="Proteomes" id="UP000436483"/>
    </source>
</evidence>
<accession>A0A7X3SND7</accession>
<protein>
    <submittedName>
        <fullName evidence="2">DUF2125 domain-containing protein</fullName>
    </submittedName>
</protein>
<dbReference type="RefSeq" id="WP_160883905.1">
    <property type="nucleotide sequence ID" value="NZ_WURB01000004.1"/>
</dbReference>
<comment type="caution">
    <text evidence="2">The sequence shown here is derived from an EMBL/GenBank/DDBJ whole genome shotgun (WGS) entry which is preliminary data.</text>
</comment>
<name>A0A7X3SND7_9HYPH</name>
<keyword evidence="1" id="KW-0812">Transmembrane</keyword>
<keyword evidence="1" id="KW-1133">Transmembrane helix</keyword>
<organism evidence="2 3">
    <name type="scientific">Microvirga makkahensis</name>
    <dbReference type="NCBI Taxonomy" id="1128670"/>
    <lineage>
        <taxon>Bacteria</taxon>
        <taxon>Pseudomonadati</taxon>
        <taxon>Pseudomonadota</taxon>
        <taxon>Alphaproteobacteria</taxon>
        <taxon>Hyphomicrobiales</taxon>
        <taxon>Methylobacteriaceae</taxon>
        <taxon>Microvirga</taxon>
    </lineage>
</organism>
<dbReference type="AlphaFoldDB" id="A0A7X3SND7"/>
<gene>
    <name evidence="2" type="ORF">GR328_07565</name>
</gene>
<keyword evidence="1" id="KW-0472">Membrane</keyword>
<dbReference type="Pfam" id="PF09898">
    <property type="entry name" value="DUF2125"/>
    <property type="match status" value="1"/>
</dbReference>
<feature type="transmembrane region" description="Helical" evidence="1">
    <location>
        <begin position="15"/>
        <end position="38"/>
    </location>
</feature>
<dbReference type="EMBL" id="WURB01000004">
    <property type="protein sequence ID" value="MXQ11312.1"/>
    <property type="molecule type" value="Genomic_DNA"/>
</dbReference>